<keyword evidence="2" id="KW-0677">Repeat</keyword>
<sequence length="432" mass="48735">MEGGGRRDFLNGNLGNTSFSLIQPSPQFSAIDKFLWDQNNFSNPQTLFNTCINISNASSNFSSGFGAAINSKEGVFERSFGQDSGFVNELFDQWNQDKDHGSSNCKMAELAEESSDHVKSIGKGVSSGTPKWIKGQWSEEEDRKLTKLVKQYGLRKWALIADKMVGRIGKQCRERWHNHLRPDIKKDIWSDEEERLFIEAHERVGNKWAEIAKCIPGRTENSIKNHWNATRRKQNTKRKLRRSIDQGLNGKMPSILLEEYIKKKYSNKSGPSDISIVASSPNSKNLHEISSQVGTSSTSEVDGDSTSYFTLQTCDDEMNFMKNLFGNIESRDSMIDNGKLMSSDNVNIAKNNETSIEVPRSVHTTMTIAENPVEHVEYGTLSSSWEPNLEQIGDIMGIHIQKGVHDMHLYPEIYFGSYVFDGSLGDIIQAWP</sequence>
<dbReference type="PROSITE" id="PS50090">
    <property type="entry name" value="MYB_LIKE"/>
    <property type="match status" value="2"/>
</dbReference>
<keyword evidence="4" id="KW-0539">Nucleus</keyword>
<keyword evidence="3" id="KW-0238">DNA-binding</keyword>
<reference evidence="8 9" key="1">
    <citation type="journal article" date="2015" name="Proc. Natl. Acad. Sci. U.S.A.">
        <title>The resurrection genome of Boea hygrometrica: A blueprint for survival of dehydration.</title>
        <authorList>
            <person name="Xiao L."/>
            <person name="Yang G."/>
            <person name="Zhang L."/>
            <person name="Yang X."/>
            <person name="Zhao S."/>
            <person name="Ji Z."/>
            <person name="Zhou Q."/>
            <person name="Hu M."/>
            <person name="Wang Y."/>
            <person name="Chen M."/>
            <person name="Xu Y."/>
            <person name="Jin H."/>
            <person name="Xiao X."/>
            <person name="Hu G."/>
            <person name="Bao F."/>
            <person name="Hu Y."/>
            <person name="Wan P."/>
            <person name="Li L."/>
            <person name="Deng X."/>
            <person name="Kuang T."/>
            <person name="Xiang C."/>
            <person name="Zhu J.K."/>
            <person name="Oliver M.J."/>
            <person name="He Y."/>
        </authorList>
    </citation>
    <scope>NUCLEOTIDE SEQUENCE [LARGE SCALE GENOMIC DNA]</scope>
    <source>
        <strain evidence="9">cv. XS01</strain>
    </source>
</reference>
<evidence type="ECO:0000313" key="8">
    <source>
        <dbReference type="EMBL" id="KZV54537.1"/>
    </source>
</evidence>
<name>A0A2Z7D6D6_9LAMI</name>
<feature type="domain" description="Myb-like" evidence="5">
    <location>
        <begin position="129"/>
        <end position="180"/>
    </location>
</feature>
<feature type="domain" description="HTH myb-type" evidence="7">
    <location>
        <begin position="185"/>
        <end position="235"/>
    </location>
</feature>
<feature type="domain" description="HTH myb-type" evidence="7">
    <location>
        <begin position="129"/>
        <end position="184"/>
    </location>
</feature>
<proteinExistence type="predicted"/>
<dbReference type="InterPro" id="IPR050560">
    <property type="entry name" value="MYB_TF"/>
</dbReference>
<dbReference type="InterPro" id="IPR001005">
    <property type="entry name" value="SANT/Myb"/>
</dbReference>
<dbReference type="PROSITE" id="PS51293">
    <property type="entry name" value="SANT"/>
    <property type="match status" value="1"/>
</dbReference>
<dbReference type="InterPro" id="IPR017884">
    <property type="entry name" value="SANT_dom"/>
</dbReference>
<dbReference type="Proteomes" id="UP000250235">
    <property type="component" value="Unassembled WGS sequence"/>
</dbReference>
<dbReference type="InterPro" id="IPR017930">
    <property type="entry name" value="Myb_dom"/>
</dbReference>
<gene>
    <name evidence="8" type="ORF">F511_01335</name>
</gene>
<evidence type="ECO:0000259" key="7">
    <source>
        <dbReference type="PROSITE" id="PS51294"/>
    </source>
</evidence>
<feature type="domain" description="Myb-like" evidence="5">
    <location>
        <begin position="181"/>
        <end position="231"/>
    </location>
</feature>
<keyword evidence="9" id="KW-1185">Reference proteome</keyword>
<dbReference type="SUPFAM" id="SSF46689">
    <property type="entry name" value="Homeodomain-like"/>
    <property type="match status" value="1"/>
</dbReference>
<dbReference type="GO" id="GO:0000981">
    <property type="term" value="F:DNA-binding transcription factor activity, RNA polymerase II-specific"/>
    <property type="evidence" value="ECO:0007669"/>
    <property type="project" value="TreeGrafter"/>
</dbReference>
<dbReference type="CDD" id="cd00167">
    <property type="entry name" value="SANT"/>
    <property type="match status" value="2"/>
</dbReference>
<protein>
    <submittedName>
        <fullName evidence="8">Uncharacterized protein</fullName>
    </submittedName>
</protein>
<dbReference type="PROSITE" id="PS51294">
    <property type="entry name" value="HTH_MYB"/>
    <property type="match status" value="2"/>
</dbReference>
<evidence type="ECO:0000259" key="5">
    <source>
        <dbReference type="PROSITE" id="PS50090"/>
    </source>
</evidence>
<evidence type="ECO:0000256" key="3">
    <source>
        <dbReference type="ARBA" id="ARBA00023125"/>
    </source>
</evidence>
<dbReference type="PANTHER" id="PTHR45614:SF218">
    <property type="entry name" value="TRANSCRIPTION FACTOR MYB119-RELATED"/>
    <property type="match status" value="1"/>
</dbReference>
<comment type="subcellular location">
    <subcellularLocation>
        <location evidence="1">Nucleus</location>
    </subcellularLocation>
</comment>
<dbReference type="GO" id="GO:0005634">
    <property type="term" value="C:nucleus"/>
    <property type="evidence" value="ECO:0007669"/>
    <property type="project" value="UniProtKB-SubCell"/>
</dbReference>
<accession>A0A2Z7D6D6</accession>
<dbReference type="EMBL" id="KQ989519">
    <property type="protein sequence ID" value="KZV54537.1"/>
    <property type="molecule type" value="Genomic_DNA"/>
</dbReference>
<feature type="domain" description="SANT" evidence="6">
    <location>
        <begin position="184"/>
        <end position="235"/>
    </location>
</feature>
<dbReference type="SMART" id="SM00717">
    <property type="entry name" value="SANT"/>
    <property type="match status" value="2"/>
</dbReference>
<evidence type="ECO:0000313" key="9">
    <source>
        <dbReference type="Proteomes" id="UP000250235"/>
    </source>
</evidence>
<dbReference type="PANTHER" id="PTHR45614">
    <property type="entry name" value="MYB PROTEIN-RELATED"/>
    <property type="match status" value="1"/>
</dbReference>
<dbReference type="Gene3D" id="1.10.10.60">
    <property type="entry name" value="Homeodomain-like"/>
    <property type="match status" value="2"/>
</dbReference>
<organism evidence="8 9">
    <name type="scientific">Dorcoceras hygrometricum</name>
    <dbReference type="NCBI Taxonomy" id="472368"/>
    <lineage>
        <taxon>Eukaryota</taxon>
        <taxon>Viridiplantae</taxon>
        <taxon>Streptophyta</taxon>
        <taxon>Embryophyta</taxon>
        <taxon>Tracheophyta</taxon>
        <taxon>Spermatophyta</taxon>
        <taxon>Magnoliopsida</taxon>
        <taxon>eudicotyledons</taxon>
        <taxon>Gunneridae</taxon>
        <taxon>Pentapetalae</taxon>
        <taxon>asterids</taxon>
        <taxon>lamiids</taxon>
        <taxon>Lamiales</taxon>
        <taxon>Gesneriaceae</taxon>
        <taxon>Didymocarpoideae</taxon>
        <taxon>Trichosporeae</taxon>
        <taxon>Loxocarpinae</taxon>
        <taxon>Dorcoceras</taxon>
    </lineage>
</organism>
<dbReference type="AlphaFoldDB" id="A0A2Z7D6D6"/>
<dbReference type="InterPro" id="IPR009057">
    <property type="entry name" value="Homeodomain-like_sf"/>
</dbReference>
<dbReference type="OrthoDB" id="2143914at2759"/>
<evidence type="ECO:0000259" key="6">
    <source>
        <dbReference type="PROSITE" id="PS51293"/>
    </source>
</evidence>
<evidence type="ECO:0000256" key="1">
    <source>
        <dbReference type="ARBA" id="ARBA00004123"/>
    </source>
</evidence>
<dbReference type="GO" id="GO:0000978">
    <property type="term" value="F:RNA polymerase II cis-regulatory region sequence-specific DNA binding"/>
    <property type="evidence" value="ECO:0007669"/>
    <property type="project" value="TreeGrafter"/>
</dbReference>
<dbReference type="FunFam" id="1.10.10.60:FF:000010">
    <property type="entry name" value="Transcriptional activator Myb isoform A"/>
    <property type="match status" value="1"/>
</dbReference>
<evidence type="ECO:0000256" key="4">
    <source>
        <dbReference type="ARBA" id="ARBA00023242"/>
    </source>
</evidence>
<evidence type="ECO:0000256" key="2">
    <source>
        <dbReference type="ARBA" id="ARBA00022737"/>
    </source>
</evidence>
<dbReference type="Pfam" id="PF13921">
    <property type="entry name" value="Myb_DNA-bind_6"/>
    <property type="match status" value="1"/>
</dbReference>